<dbReference type="Gene3D" id="1.25.40.10">
    <property type="entry name" value="Tetratricopeptide repeat domain"/>
    <property type="match status" value="1"/>
</dbReference>
<keyword evidence="1" id="KW-0802">TPR repeat</keyword>
<evidence type="ECO:0000313" key="5">
    <source>
        <dbReference type="EMBL" id="QBZ82062.1"/>
    </source>
</evidence>
<dbReference type="Gene3D" id="3.40.50.410">
    <property type="entry name" value="von Willebrand factor, type A domain"/>
    <property type="match status" value="1"/>
</dbReference>
<dbReference type="PANTHER" id="PTHR22550">
    <property type="entry name" value="SPORE GERMINATION PROTEIN"/>
    <property type="match status" value="1"/>
</dbReference>
<dbReference type="InterPro" id="IPR036465">
    <property type="entry name" value="vWFA_dom_sf"/>
</dbReference>
<feature type="domain" description="VWFA" evidence="4">
    <location>
        <begin position="125"/>
        <end position="325"/>
    </location>
</feature>
<feature type="transmembrane region" description="Helical" evidence="3">
    <location>
        <begin position="93"/>
        <end position="112"/>
    </location>
</feature>
<feature type="transmembrane region" description="Helical" evidence="3">
    <location>
        <begin position="15"/>
        <end position="32"/>
    </location>
</feature>
<reference evidence="5 6" key="1">
    <citation type="submission" date="2018-08" db="EMBL/GenBank/DDBJ databases">
        <title>Horizontal acquisition of hydrogen conversion ability and other habitat adaptations in Hydrogenovibrio crunogenus strains.</title>
        <authorList>
            <person name="Gonnella G."/>
            <person name="Adam N."/>
            <person name="Perner M."/>
        </authorList>
    </citation>
    <scope>NUCLEOTIDE SEQUENCE [LARGE SCALE GENOMIC DNA]</scope>
    <source>
        <strain evidence="5 6">SP-41</strain>
    </source>
</reference>
<dbReference type="Pfam" id="PF13519">
    <property type="entry name" value="VWA_2"/>
    <property type="match status" value="1"/>
</dbReference>
<feature type="repeat" description="TPR" evidence="1">
    <location>
        <begin position="464"/>
        <end position="497"/>
    </location>
</feature>
<dbReference type="InterPro" id="IPR019734">
    <property type="entry name" value="TPR_rpt"/>
</dbReference>
<keyword evidence="6" id="KW-1185">Reference proteome</keyword>
<evidence type="ECO:0000256" key="3">
    <source>
        <dbReference type="SAM" id="Phobius"/>
    </source>
</evidence>
<feature type="transmembrane region" description="Helical" evidence="3">
    <location>
        <begin position="345"/>
        <end position="363"/>
    </location>
</feature>
<organism evidence="5 6">
    <name type="scientific">Hydrogenovibrio crunogenus</name>
    <dbReference type="NCBI Taxonomy" id="39765"/>
    <lineage>
        <taxon>Bacteria</taxon>
        <taxon>Pseudomonadati</taxon>
        <taxon>Pseudomonadota</taxon>
        <taxon>Gammaproteobacteria</taxon>
        <taxon>Thiotrichales</taxon>
        <taxon>Piscirickettsiaceae</taxon>
        <taxon>Hydrogenovibrio</taxon>
    </lineage>
</organism>
<dbReference type="PANTHER" id="PTHR22550:SF14">
    <property type="entry name" value="VWFA DOMAIN-CONTAINING PROTEIN"/>
    <property type="match status" value="1"/>
</dbReference>
<evidence type="ECO:0000256" key="2">
    <source>
        <dbReference type="SAM" id="MobiDB-lite"/>
    </source>
</evidence>
<dbReference type="InterPro" id="IPR011990">
    <property type="entry name" value="TPR-like_helical_dom_sf"/>
</dbReference>
<proteinExistence type="predicted"/>
<dbReference type="PROSITE" id="PS50234">
    <property type="entry name" value="VWFA"/>
    <property type="match status" value="1"/>
</dbReference>
<keyword evidence="3" id="KW-1133">Transmembrane helix</keyword>
<dbReference type="PROSITE" id="PS50005">
    <property type="entry name" value="TPR"/>
    <property type="match status" value="1"/>
</dbReference>
<name>A0A4P7NYS6_9GAMM</name>
<dbReference type="OrthoDB" id="9807628at2"/>
<dbReference type="SUPFAM" id="SSF53300">
    <property type="entry name" value="vWA-like"/>
    <property type="match status" value="1"/>
</dbReference>
<evidence type="ECO:0000259" key="4">
    <source>
        <dbReference type="PROSITE" id="PS50234"/>
    </source>
</evidence>
<dbReference type="SUPFAM" id="SSF48452">
    <property type="entry name" value="TPR-like"/>
    <property type="match status" value="1"/>
</dbReference>
<dbReference type="Proteomes" id="UP000296201">
    <property type="component" value="Chromosome"/>
</dbReference>
<accession>A0A4P7NYS6</accession>
<dbReference type="SMART" id="SM00327">
    <property type="entry name" value="VWA"/>
    <property type="match status" value="1"/>
</dbReference>
<evidence type="ECO:0000313" key="6">
    <source>
        <dbReference type="Proteomes" id="UP000296201"/>
    </source>
</evidence>
<feature type="transmembrane region" description="Helical" evidence="3">
    <location>
        <begin position="375"/>
        <end position="395"/>
    </location>
</feature>
<dbReference type="RefSeq" id="WP_135794823.1">
    <property type="nucleotide sequence ID" value="NZ_CP032096.1"/>
</dbReference>
<dbReference type="SMART" id="SM00028">
    <property type="entry name" value="TPR"/>
    <property type="match status" value="2"/>
</dbReference>
<sequence length="651" mass="72650">MIEILLNWEWRDATTLWFVLAPVVWGAVSFWLRRRQSSQYAESHLLPWAKVTEQSLLTSTQDTMSLTQKKTSKIARPGRFFLRQWNRLFQPKWLLTVAWVCLIVALAGPRTLVPAPQESTRAGVDILVALDTSRSMLVQDVAPNRFLLAKSLVESLANRLEPNDRLGLMVYAGRPHLVSPLSFDRGLFQHYLDLMRPGILPTLGSQLDRAIIFGADHLQQTAGKSQVLLVLTNGTPEPDQIVAVPEALKAVANTSTKVILAGVGNLQASRIPSMTHPSGALHASGLLVTSRLEQIALQKLATQLGGVYLRANNDEAFLNQLVEEVSVLAKKRSFQSALPIWQDHAMPFIWVAFFALLWAFFPVRIGRSVHSGSLALLGVAVLSGVLFYTPSSWALDETVGQEIQAYKAFNAKDYDASQQAYDGLHNYRGWFGAGAAAYKAEDYESSVFYFREAALNGVTDKQRAQALFNLGNSFYQANLTRQAIEAYEQALVYWPNYEKAEHNLALAKRKRQKQKGQQQDQEQGDGQGEGNTSRDADGAFYGGQKPNQDEAGEGVSGDAPEGEKDGKEFVLPDEPEETDFSLSTANSLQLNDTANAILDQQKRIYRMEKFEHEMQRVEDNQARLLQNIFEREEGFQATQDQSHPLPGVKPW</sequence>
<feature type="compositionally biased region" description="Basic and acidic residues" evidence="2">
    <location>
        <begin position="561"/>
        <end position="570"/>
    </location>
</feature>
<keyword evidence="3" id="KW-0812">Transmembrane</keyword>
<protein>
    <submittedName>
        <fullName evidence="5">Membrane protein</fullName>
    </submittedName>
</protein>
<dbReference type="EMBL" id="CP032096">
    <property type="protein sequence ID" value="QBZ82062.1"/>
    <property type="molecule type" value="Genomic_DNA"/>
</dbReference>
<evidence type="ECO:0000256" key="1">
    <source>
        <dbReference type="PROSITE-ProRule" id="PRU00339"/>
    </source>
</evidence>
<feature type="region of interest" description="Disordered" evidence="2">
    <location>
        <begin position="508"/>
        <end position="571"/>
    </location>
</feature>
<dbReference type="AlphaFoldDB" id="A0A4P7NYS6"/>
<keyword evidence="3" id="KW-0472">Membrane</keyword>
<dbReference type="InterPro" id="IPR050768">
    <property type="entry name" value="UPF0353/GerABKA_families"/>
</dbReference>
<gene>
    <name evidence="5" type="ORF">GHNINEIG_00086</name>
</gene>
<dbReference type="InterPro" id="IPR002035">
    <property type="entry name" value="VWF_A"/>
</dbReference>